<organism evidence="12 13">
    <name type="scientific">Salinisphaera hydrothermalis (strain C41B8)</name>
    <dbReference type="NCBI Taxonomy" id="1304275"/>
    <lineage>
        <taxon>Bacteria</taxon>
        <taxon>Pseudomonadati</taxon>
        <taxon>Pseudomonadota</taxon>
        <taxon>Gammaproteobacteria</taxon>
        <taxon>Salinisphaerales</taxon>
        <taxon>Salinisphaeraceae</taxon>
        <taxon>Salinisphaera</taxon>
    </lineage>
</organism>
<evidence type="ECO:0000259" key="10">
    <source>
        <dbReference type="Pfam" id="PF08501"/>
    </source>
</evidence>
<feature type="binding site" evidence="8">
    <location>
        <position position="90"/>
    </location>
    <ligand>
        <name>shikimate</name>
        <dbReference type="ChEBI" id="CHEBI:36208"/>
    </ligand>
</feature>
<evidence type="ECO:0000259" key="11">
    <source>
        <dbReference type="Pfam" id="PF18317"/>
    </source>
</evidence>
<dbReference type="GO" id="GO:0009073">
    <property type="term" value="P:aromatic amino acid family biosynthetic process"/>
    <property type="evidence" value="ECO:0007669"/>
    <property type="project" value="UniProtKB-KW"/>
</dbReference>
<protein>
    <recommendedName>
        <fullName evidence="2 8">Shikimate dehydrogenase (NADP(+))</fullName>
        <shortName evidence="8">SDH</shortName>
        <ecNumber evidence="2 8">1.1.1.25</ecNumber>
    </recommendedName>
</protein>
<comment type="function">
    <text evidence="8">Involved in the biosynthesis of the chorismate, which leads to the biosynthesis of aromatic amino acids. Catalyzes the reversible NADPH linked reduction of 3-dehydroshikimate (DHSA) to yield shikimate (SA).</text>
</comment>
<dbReference type="NCBIfam" id="TIGR00507">
    <property type="entry name" value="aroE"/>
    <property type="match status" value="1"/>
</dbReference>
<dbReference type="InterPro" id="IPR046346">
    <property type="entry name" value="Aminoacid_DH-like_N_sf"/>
</dbReference>
<feature type="binding site" evidence="8">
    <location>
        <position position="105"/>
    </location>
    <ligand>
        <name>shikimate</name>
        <dbReference type="ChEBI" id="CHEBI:36208"/>
    </ligand>
</feature>
<dbReference type="GO" id="GO:0004764">
    <property type="term" value="F:shikimate 3-dehydrogenase (NADP+) activity"/>
    <property type="evidence" value="ECO:0007669"/>
    <property type="project" value="UniProtKB-UniRule"/>
</dbReference>
<feature type="binding site" evidence="8">
    <location>
        <position position="220"/>
    </location>
    <ligand>
        <name>shikimate</name>
        <dbReference type="ChEBI" id="CHEBI:36208"/>
    </ligand>
</feature>
<dbReference type="Gene3D" id="3.40.50.720">
    <property type="entry name" value="NAD(P)-binding Rossmann-like Domain"/>
    <property type="match status" value="1"/>
</dbReference>
<name>A0A084IRF9_SALHC</name>
<keyword evidence="4 8" id="KW-0521">NADP</keyword>
<evidence type="ECO:0000313" key="12">
    <source>
        <dbReference type="EMBL" id="KEZ79293.1"/>
    </source>
</evidence>
<dbReference type="GO" id="GO:0005829">
    <property type="term" value="C:cytosol"/>
    <property type="evidence" value="ECO:0007669"/>
    <property type="project" value="TreeGrafter"/>
</dbReference>
<dbReference type="eggNOG" id="COG0169">
    <property type="taxonomic scope" value="Bacteria"/>
</dbReference>
<reference evidence="12 13" key="1">
    <citation type="submission" date="2013-03" db="EMBL/GenBank/DDBJ databases">
        <title>Salinisphaera hydrothermalis C41B8 Genome Sequencing.</title>
        <authorList>
            <person name="Li C."/>
            <person name="Lai Q."/>
            <person name="Shao Z."/>
        </authorList>
    </citation>
    <scope>NUCLEOTIDE SEQUENCE [LARGE SCALE GENOMIC DNA]</scope>
    <source>
        <strain evidence="12 13">C41B8</strain>
    </source>
</reference>
<dbReference type="Gene3D" id="3.40.50.10860">
    <property type="entry name" value="Leucine Dehydrogenase, chain A, domain 1"/>
    <property type="match status" value="1"/>
</dbReference>
<evidence type="ECO:0000256" key="2">
    <source>
        <dbReference type="ARBA" id="ARBA00012962"/>
    </source>
</evidence>
<feature type="active site" description="Proton acceptor" evidence="8">
    <location>
        <position position="69"/>
    </location>
</feature>
<evidence type="ECO:0000259" key="9">
    <source>
        <dbReference type="Pfam" id="PF01488"/>
    </source>
</evidence>
<proteinExistence type="inferred from homology"/>
<dbReference type="EMBL" id="APNK01000001">
    <property type="protein sequence ID" value="KEZ79293.1"/>
    <property type="molecule type" value="Genomic_DNA"/>
</dbReference>
<keyword evidence="13" id="KW-1185">Reference proteome</keyword>
<evidence type="ECO:0000256" key="5">
    <source>
        <dbReference type="ARBA" id="ARBA00023002"/>
    </source>
</evidence>
<keyword evidence="6 8" id="KW-0057">Aromatic amino acid biosynthesis</keyword>
<comment type="catalytic activity">
    <reaction evidence="7 8">
        <text>shikimate + NADP(+) = 3-dehydroshikimate + NADPH + H(+)</text>
        <dbReference type="Rhea" id="RHEA:17737"/>
        <dbReference type="ChEBI" id="CHEBI:15378"/>
        <dbReference type="ChEBI" id="CHEBI:16630"/>
        <dbReference type="ChEBI" id="CHEBI:36208"/>
        <dbReference type="ChEBI" id="CHEBI:57783"/>
        <dbReference type="ChEBI" id="CHEBI:58349"/>
        <dbReference type="EC" id="1.1.1.25"/>
    </reaction>
</comment>
<evidence type="ECO:0000256" key="7">
    <source>
        <dbReference type="ARBA" id="ARBA00049442"/>
    </source>
</evidence>
<comment type="caution">
    <text evidence="12">The sequence shown here is derived from an EMBL/GenBank/DDBJ whole genome shotgun (WGS) entry which is preliminary data.</text>
</comment>
<evidence type="ECO:0000256" key="4">
    <source>
        <dbReference type="ARBA" id="ARBA00022857"/>
    </source>
</evidence>
<dbReference type="InterPro" id="IPR006151">
    <property type="entry name" value="Shikm_DH/Glu-tRNA_Rdtase"/>
</dbReference>
<dbReference type="InterPro" id="IPR036291">
    <property type="entry name" value="NAD(P)-bd_dom_sf"/>
</dbReference>
<dbReference type="NCBIfam" id="NF001310">
    <property type="entry name" value="PRK00258.1-2"/>
    <property type="match status" value="1"/>
</dbReference>
<dbReference type="InterPro" id="IPR011342">
    <property type="entry name" value="Shikimate_DH"/>
</dbReference>
<feature type="binding site" evidence="8">
    <location>
        <position position="81"/>
    </location>
    <ligand>
        <name>NADP(+)</name>
        <dbReference type="ChEBI" id="CHEBI:58349"/>
    </ligand>
</feature>
<evidence type="ECO:0000256" key="1">
    <source>
        <dbReference type="ARBA" id="ARBA00004871"/>
    </source>
</evidence>
<comment type="pathway">
    <text evidence="1 8">Metabolic intermediate biosynthesis; chorismate biosynthesis; chorismate from D-erythrose 4-phosphate and phosphoenolpyruvate: step 4/7.</text>
</comment>
<dbReference type="FunFam" id="3.40.50.10860:FF:000006">
    <property type="entry name" value="Shikimate dehydrogenase (NADP(+))"/>
    <property type="match status" value="1"/>
</dbReference>
<dbReference type="UniPathway" id="UPA00053">
    <property type="reaction ID" value="UER00087"/>
</dbReference>
<comment type="subunit">
    <text evidence="8">Homodimer.</text>
</comment>
<keyword evidence="5 8" id="KW-0560">Oxidoreductase</keyword>
<feature type="binding site" evidence="8">
    <location>
        <position position="65"/>
    </location>
    <ligand>
        <name>shikimate</name>
        <dbReference type="ChEBI" id="CHEBI:36208"/>
    </ligand>
</feature>
<dbReference type="GO" id="GO:0008652">
    <property type="term" value="P:amino acid biosynthetic process"/>
    <property type="evidence" value="ECO:0007669"/>
    <property type="project" value="UniProtKB-KW"/>
</dbReference>
<dbReference type="STRING" id="1304275.C41B8_01050"/>
<dbReference type="InterPro" id="IPR022893">
    <property type="entry name" value="Shikimate_DH_fam"/>
</dbReference>
<dbReference type="Pfam" id="PF01488">
    <property type="entry name" value="Shikimate_DH"/>
    <property type="match status" value="1"/>
</dbReference>
<evidence type="ECO:0000256" key="6">
    <source>
        <dbReference type="ARBA" id="ARBA00023141"/>
    </source>
</evidence>
<comment type="similarity">
    <text evidence="8">Belongs to the shikimate dehydrogenase family.</text>
</comment>
<feature type="domain" description="Shikimate dehydrogenase substrate binding N-terminal" evidence="10">
    <location>
        <begin position="10"/>
        <end position="92"/>
    </location>
</feature>
<feature type="binding site" evidence="8">
    <location>
        <begin position="18"/>
        <end position="20"/>
    </location>
    <ligand>
        <name>shikimate</name>
        <dbReference type="ChEBI" id="CHEBI:36208"/>
    </ligand>
</feature>
<dbReference type="GO" id="GO:0050661">
    <property type="term" value="F:NADP binding"/>
    <property type="evidence" value="ECO:0007669"/>
    <property type="project" value="InterPro"/>
</dbReference>
<dbReference type="PATRIC" id="fig|1304275.5.peg.211"/>
<dbReference type="Proteomes" id="UP000028302">
    <property type="component" value="Unassembled WGS sequence"/>
</dbReference>
<dbReference type="GO" id="GO:0009423">
    <property type="term" value="P:chorismate biosynthetic process"/>
    <property type="evidence" value="ECO:0007669"/>
    <property type="project" value="UniProtKB-UniRule"/>
</dbReference>
<dbReference type="HAMAP" id="MF_00222">
    <property type="entry name" value="Shikimate_DH_AroE"/>
    <property type="match status" value="1"/>
</dbReference>
<dbReference type="InterPro" id="IPR041121">
    <property type="entry name" value="SDH_C"/>
</dbReference>
<sequence>MSSAPDRYAVIGHPVDHSRSPDIHRLFAEQCGQVMEYTRLPAPTDGFERVAGEFFGAGGAGLNVTLPFKLAAAEFADRLTERAERAGAVNTLKTTPNGLLGDNTDGAGLVADLVDNLGATVAGRHVLILGAGGAVRGVVPSLLAAGAARITIANRSIDKARAIATACAGMGEVIACGLDALPEDADLVINAISAGLTEGTMPALNPRILARAGAVYDMIYADAPTPFLRWAAEHGVAAGRDGFGMLVEQAAESFALWRGMRPSTKAVMDTLRGPATRGPG</sequence>
<dbReference type="OrthoDB" id="9776868at2"/>
<dbReference type="PANTHER" id="PTHR21089">
    <property type="entry name" value="SHIKIMATE DEHYDROGENASE"/>
    <property type="match status" value="1"/>
</dbReference>
<feature type="domain" description="Quinate/shikimate 5-dehydrogenase/glutamyl-tRNA reductase" evidence="9">
    <location>
        <begin position="119"/>
        <end position="194"/>
    </location>
</feature>
<dbReference type="AlphaFoldDB" id="A0A084IRF9"/>
<dbReference type="RefSeq" id="WP_037332878.1">
    <property type="nucleotide sequence ID" value="NZ_APNK01000001.1"/>
</dbReference>
<comment type="caution">
    <text evidence="8">Lacks conserved residue(s) required for the propagation of feature annotation.</text>
</comment>
<dbReference type="EC" id="1.1.1.25" evidence="2 8"/>
<evidence type="ECO:0000256" key="8">
    <source>
        <dbReference type="HAMAP-Rule" id="MF_00222"/>
    </source>
</evidence>
<dbReference type="SUPFAM" id="SSF53223">
    <property type="entry name" value="Aminoacid dehydrogenase-like, N-terminal domain"/>
    <property type="match status" value="1"/>
</dbReference>
<feature type="binding site" evidence="8">
    <location>
        <position position="218"/>
    </location>
    <ligand>
        <name>NADP(+)</name>
        <dbReference type="ChEBI" id="CHEBI:58349"/>
    </ligand>
</feature>
<dbReference type="CDD" id="cd01065">
    <property type="entry name" value="NAD_bind_Shikimate_DH"/>
    <property type="match status" value="1"/>
</dbReference>
<dbReference type="InterPro" id="IPR013708">
    <property type="entry name" value="Shikimate_DH-bd_N"/>
</dbReference>
<evidence type="ECO:0000313" key="13">
    <source>
        <dbReference type="Proteomes" id="UP000028302"/>
    </source>
</evidence>
<feature type="binding site" evidence="8">
    <location>
        <begin position="130"/>
        <end position="134"/>
    </location>
    <ligand>
        <name>NADP(+)</name>
        <dbReference type="ChEBI" id="CHEBI:58349"/>
    </ligand>
</feature>
<feature type="domain" description="SDH C-terminal" evidence="11">
    <location>
        <begin position="242"/>
        <end position="272"/>
    </location>
</feature>
<dbReference type="SUPFAM" id="SSF51735">
    <property type="entry name" value="NAD(P)-binding Rossmann-fold domains"/>
    <property type="match status" value="1"/>
</dbReference>
<feature type="binding site" evidence="8">
    <location>
        <position position="242"/>
    </location>
    <ligand>
        <name>NADP(+)</name>
        <dbReference type="ChEBI" id="CHEBI:58349"/>
    </ligand>
</feature>
<evidence type="ECO:0000256" key="3">
    <source>
        <dbReference type="ARBA" id="ARBA00022605"/>
    </source>
</evidence>
<dbReference type="Pfam" id="PF18317">
    <property type="entry name" value="SDH_C"/>
    <property type="match status" value="1"/>
</dbReference>
<dbReference type="GO" id="GO:0019632">
    <property type="term" value="P:shikimate metabolic process"/>
    <property type="evidence" value="ECO:0007669"/>
    <property type="project" value="InterPro"/>
</dbReference>
<dbReference type="Pfam" id="PF08501">
    <property type="entry name" value="Shikimate_dh_N"/>
    <property type="match status" value="1"/>
</dbReference>
<keyword evidence="3 8" id="KW-0028">Amino-acid biosynthesis</keyword>
<dbReference type="PANTHER" id="PTHR21089:SF1">
    <property type="entry name" value="BIFUNCTIONAL 3-DEHYDROQUINATE DEHYDRATASE_SHIKIMATE DEHYDROGENASE, CHLOROPLASTIC"/>
    <property type="match status" value="1"/>
</dbReference>
<accession>A0A084IRF9</accession>
<feature type="binding site" evidence="8">
    <location>
        <position position="249"/>
    </location>
    <ligand>
        <name>shikimate</name>
        <dbReference type="ChEBI" id="CHEBI:36208"/>
    </ligand>
</feature>
<gene>
    <name evidence="8" type="primary">aroE</name>
    <name evidence="12" type="ORF">C41B8_01050</name>
</gene>